<evidence type="ECO:0000256" key="1">
    <source>
        <dbReference type="SAM" id="Phobius"/>
    </source>
</evidence>
<evidence type="ECO:0000313" key="2">
    <source>
        <dbReference type="EMBL" id="MFC7670871.1"/>
    </source>
</evidence>
<dbReference type="Proteomes" id="UP001596513">
    <property type="component" value="Unassembled WGS sequence"/>
</dbReference>
<dbReference type="EMBL" id="JBHTEK010000004">
    <property type="protein sequence ID" value="MFC7670871.1"/>
    <property type="molecule type" value="Genomic_DNA"/>
</dbReference>
<evidence type="ECO:0000313" key="3">
    <source>
        <dbReference type="Proteomes" id="UP001596513"/>
    </source>
</evidence>
<dbReference type="RefSeq" id="WP_380206635.1">
    <property type="nucleotide sequence ID" value="NZ_JBHTEK010000004.1"/>
</dbReference>
<feature type="transmembrane region" description="Helical" evidence="1">
    <location>
        <begin position="20"/>
        <end position="39"/>
    </location>
</feature>
<name>A0ABW2UFI8_9BACT</name>
<comment type="caution">
    <text evidence="2">The sequence shown here is derived from an EMBL/GenBank/DDBJ whole genome shotgun (WGS) entry which is preliminary data.</text>
</comment>
<protein>
    <submittedName>
        <fullName evidence="2">Uncharacterized protein</fullName>
    </submittedName>
</protein>
<sequence length="110" mass="11845">MSTTARPPEPQKTPPLVSGSTIALAWLLFSGFMVLLIFVQNLSAGTPTDWREALGGRLLHGLIWGCSRPWCLPWRPASTSPRAATGCGTCWPTRRPATSSPWPTASCTPP</sequence>
<keyword evidence="1" id="KW-1133">Transmembrane helix</keyword>
<accession>A0ABW2UFI8</accession>
<organism evidence="2 3">
    <name type="scientific">Hymenobacter humi</name>
    <dbReference type="NCBI Taxonomy" id="1411620"/>
    <lineage>
        <taxon>Bacteria</taxon>
        <taxon>Pseudomonadati</taxon>
        <taxon>Bacteroidota</taxon>
        <taxon>Cytophagia</taxon>
        <taxon>Cytophagales</taxon>
        <taxon>Hymenobacteraceae</taxon>
        <taxon>Hymenobacter</taxon>
    </lineage>
</organism>
<keyword evidence="1" id="KW-0812">Transmembrane</keyword>
<reference evidence="3" key="1">
    <citation type="journal article" date="2019" name="Int. J. Syst. Evol. Microbiol.">
        <title>The Global Catalogue of Microorganisms (GCM) 10K type strain sequencing project: providing services to taxonomists for standard genome sequencing and annotation.</title>
        <authorList>
            <consortium name="The Broad Institute Genomics Platform"/>
            <consortium name="The Broad Institute Genome Sequencing Center for Infectious Disease"/>
            <person name="Wu L."/>
            <person name="Ma J."/>
        </authorList>
    </citation>
    <scope>NUCLEOTIDE SEQUENCE [LARGE SCALE GENOMIC DNA]</scope>
    <source>
        <strain evidence="3">JCM 19635</strain>
    </source>
</reference>
<keyword evidence="1" id="KW-0472">Membrane</keyword>
<keyword evidence="3" id="KW-1185">Reference proteome</keyword>
<proteinExistence type="predicted"/>
<gene>
    <name evidence="2" type="ORF">ACFQT0_28385</name>
</gene>